<reference evidence="1" key="1">
    <citation type="submission" date="2013-07" db="EMBL/GenBank/DDBJ databases">
        <title>The genome of an arbuscular mycorrhizal fungus provides insights into the evolution of the oldest plant symbiosis.</title>
        <authorList>
            <consortium name="DOE Joint Genome Institute"/>
            <person name="Tisserant E."/>
            <person name="Malbreil M."/>
            <person name="Kuo A."/>
            <person name="Kohler A."/>
            <person name="Symeonidi A."/>
            <person name="Balestrini R."/>
            <person name="Charron P."/>
            <person name="Duensing N."/>
            <person name="Frei-dit-Frey N."/>
            <person name="Gianinazzi-Pearson V."/>
            <person name="Gilbert B."/>
            <person name="Handa Y."/>
            <person name="Hijri M."/>
            <person name="Kaul R."/>
            <person name="Kawaguchi M."/>
            <person name="Krajinski F."/>
            <person name="Lammers P."/>
            <person name="Lapierre D."/>
            <person name="Masclaux F.G."/>
            <person name="Murat C."/>
            <person name="Morin E."/>
            <person name="Ndikumana S."/>
            <person name="Pagni M."/>
            <person name="Petitpierre D."/>
            <person name="Requena N."/>
            <person name="Rosikiewicz P."/>
            <person name="Riley R."/>
            <person name="Saito K."/>
            <person name="San Clemente H."/>
            <person name="Shapiro H."/>
            <person name="van Tuinen D."/>
            <person name="Becard G."/>
            <person name="Bonfante P."/>
            <person name="Paszkowski U."/>
            <person name="Shachar-Hill Y."/>
            <person name="Young J.P."/>
            <person name="Sanders I.R."/>
            <person name="Henrissat B."/>
            <person name="Rensing S.A."/>
            <person name="Grigoriev I.V."/>
            <person name="Corradi N."/>
            <person name="Roux C."/>
            <person name="Martin F."/>
        </authorList>
    </citation>
    <scope>NUCLEOTIDE SEQUENCE</scope>
    <source>
        <strain evidence="1">DAOM 197198</strain>
    </source>
</reference>
<proteinExistence type="predicted"/>
<dbReference type="EMBL" id="KI279159">
    <property type="protein sequence ID" value="ESA18504.1"/>
    <property type="molecule type" value="Genomic_DNA"/>
</dbReference>
<evidence type="ECO:0000313" key="1">
    <source>
        <dbReference type="EMBL" id="ESA18504.1"/>
    </source>
</evidence>
<dbReference type="AlphaFoldDB" id="U9UDM5"/>
<name>U9UDM5_RHIID</name>
<protein>
    <submittedName>
        <fullName evidence="1">Uncharacterized protein</fullName>
    </submittedName>
</protein>
<organism evidence="1">
    <name type="scientific">Rhizophagus irregularis (strain DAOM 181602 / DAOM 197198 / MUCL 43194)</name>
    <name type="common">Arbuscular mycorrhizal fungus</name>
    <name type="synonym">Glomus intraradices</name>
    <dbReference type="NCBI Taxonomy" id="747089"/>
    <lineage>
        <taxon>Eukaryota</taxon>
        <taxon>Fungi</taxon>
        <taxon>Fungi incertae sedis</taxon>
        <taxon>Mucoromycota</taxon>
        <taxon>Glomeromycotina</taxon>
        <taxon>Glomeromycetes</taxon>
        <taxon>Glomerales</taxon>
        <taxon>Glomeraceae</taxon>
        <taxon>Rhizophagus</taxon>
    </lineage>
</organism>
<accession>U9UDM5</accession>
<dbReference type="HOGENOM" id="CLU_2850807_0_0_1"/>
<gene>
    <name evidence="1" type="ORF">GLOINDRAFT_20633</name>
</gene>
<sequence length="65" mass="7527">MSTNDAIDAEASGNSEKNIIFQMIKFKSIVVNPILEHDKIMNILLFNSLIIFHSEFVWRICKMNI</sequence>